<gene>
    <name evidence="1" type="ORF">J2792_002332</name>
</gene>
<evidence type="ECO:0000313" key="1">
    <source>
        <dbReference type="EMBL" id="MDR6511460.1"/>
    </source>
</evidence>
<reference evidence="1 2" key="1">
    <citation type="submission" date="2023-07" db="EMBL/GenBank/DDBJ databases">
        <title>Sorghum-associated microbial communities from plants grown in Nebraska, USA.</title>
        <authorList>
            <person name="Schachtman D."/>
        </authorList>
    </citation>
    <scope>NUCLEOTIDE SEQUENCE [LARGE SCALE GENOMIC DNA]</scope>
    <source>
        <strain evidence="1 2">DS1027</strain>
    </source>
</reference>
<comment type="caution">
    <text evidence="1">The sequence shown here is derived from an EMBL/GenBank/DDBJ whole genome shotgun (WGS) entry which is preliminary data.</text>
</comment>
<dbReference type="Proteomes" id="UP001184150">
    <property type="component" value="Unassembled WGS sequence"/>
</dbReference>
<proteinExistence type="predicted"/>
<dbReference type="RefSeq" id="WP_168350861.1">
    <property type="nucleotide sequence ID" value="NZ_JAVDRD010000005.1"/>
</dbReference>
<evidence type="ECO:0000313" key="2">
    <source>
        <dbReference type="Proteomes" id="UP001184150"/>
    </source>
</evidence>
<dbReference type="EMBL" id="JAVDRD010000005">
    <property type="protein sequence ID" value="MDR6511460.1"/>
    <property type="molecule type" value="Genomic_DNA"/>
</dbReference>
<keyword evidence="2" id="KW-1185">Reference proteome</keyword>
<name>A0ABU1MM84_9SPHN</name>
<organism evidence="1 2">
    <name type="scientific">Novosphingobium capsulatum</name>
    <dbReference type="NCBI Taxonomy" id="13688"/>
    <lineage>
        <taxon>Bacteria</taxon>
        <taxon>Pseudomonadati</taxon>
        <taxon>Pseudomonadota</taxon>
        <taxon>Alphaproteobacteria</taxon>
        <taxon>Sphingomonadales</taxon>
        <taxon>Sphingomonadaceae</taxon>
        <taxon>Novosphingobium</taxon>
    </lineage>
</organism>
<sequence>MKNGVPFDVAFAVDDPVRLAMSLRFSQFAGHKIDIENLTIVEEDRG</sequence>
<accession>A0ABU1MM84</accession>
<protein>
    <submittedName>
        <fullName evidence="1">Uncharacterized protein</fullName>
    </submittedName>
</protein>